<feature type="binding site" evidence="6">
    <location>
        <position position="35"/>
    </location>
    <ligand>
        <name>FMN</name>
        <dbReference type="ChEBI" id="CHEBI:58210"/>
    </ligand>
</feature>
<dbReference type="EMBL" id="QOIL01000006">
    <property type="protein sequence ID" value="RCG30858.1"/>
    <property type="molecule type" value="Genomic_DNA"/>
</dbReference>
<dbReference type="HAMAP" id="MF_01986">
    <property type="entry name" value="ubiX_pad_yclB"/>
    <property type="match status" value="1"/>
</dbReference>
<dbReference type="NCBIfam" id="TIGR00421">
    <property type="entry name" value="ubiX_pad"/>
    <property type="match status" value="1"/>
</dbReference>
<feature type="binding site" evidence="6">
    <location>
        <begin position="86"/>
        <end position="89"/>
    </location>
    <ligand>
        <name>FMN</name>
        <dbReference type="ChEBI" id="CHEBI:58210"/>
    </ligand>
</feature>
<comment type="caution">
    <text evidence="8">The sequence shown here is derived from an EMBL/GenBank/DDBJ whole genome shotgun (WGS) entry which is preliminary data.</text>
</comment>
<reference evidence="8 9" key="1">
    <citation type="submission" date="2018-06" db="EMBL/GenBank/DDBJ databases">
        <title>Sphaerisporangium craniellae sp. nov., isolated from a marine sponge in the South China Sea.</title>
        <authorList>
            <person name="Li L."/>
        </authorList>
    </citation>
    <scope>NUCLEOTIDE SEQUENCE [LARGE SCALE GENOMIC DNA]</scope>
    <source>
        <strain evidence="8 9">CCTCC AA 208026</strain>
    </source>
</reference>
<feature type="binding site" evidence="6">
    <location>
        <position position="121"/>
    </location>
    <ligand>
        <name>FMN</name>
        <dbReference type="ChEBI" id="CHEBI:58210"/>
    </ligand>
</feature>
<gene>
    <name evidence="8" type="ORF">DQ384_12860</name>
</gene>
<proteinExistence type="inferred from homology"/>
<dbReference type="AlphaFoldDB" id="A0A367FKD7"/>
<protein>
    <recommendedName>
        <fullName evidence="6">Probable UbiX-like flavin prenyltransferase</fullName>
        <ecNumber evidence="6">2.5.1.129</ecNumber>
    </recommendedName>
    <alternativeName>
        <fullName evidence="6">Phenolic acid decarboxylase subunit B</fullName>
        <shortName evidence="6">PAD</shortName>
    </alternativeName>
</protein>
<dbReference type="RefSeq" id="WP_114028989.1">
    <property type="nucleotide sequence ID" value="NZ_QOIL01000006.1"/>
</dbReference>
<evidence type="ECO:0000256" key="6">
    <source>
        <dbReference type="HAMAP-Rule" id="MF_01986"/>
    </source>
</evidence>
<dbReference type="HAMAP" id="MF_01984">
    <property type="entry name" value="ubiX_pad"/>
    <property type="match status" value="1"/>
</dbReference>
<evidence type="ECO:0000313" key="8">
    <source>
        <dbReference type="EMBL" id="RCG30858.1"/>
    </source>
</evidence>
<name>A0A367FKD7_9ACTN</name>
<keyword evidence="1 6" id="KW-0637">Prenyltransferase</keyword>
<evidence type="ECO:0000256" key="1">
    <source>
        <dbReference type="ARBA" id="ARBA00022602"/>
    </source>
</evidence>
<keyword evidence="6" id="KW-0216">Detoxification</keyword>
<dbReference type="GO" id="GO:0106141">
    <property type="term" value="F:flavin prenyltransferase activity"/>
    <property type="evidence" value="ECO:0007669"/>
    <property type="project" value="UniProtKB-EC"/>
</dbReference>
<keyword evidence="9" id="KW-1185">Reference proteome</keyword>
<dbReference type="InterPro" id="IPR036551">
    <property type="entry name" value="Flavin_trans-like"/>
</dbReference>
<dbReference type="InterPro" id="IPR032901">
    <property type="entry name" value="UbiX_pad_YclB"/>
</dbReference>
<comment type="catalytic activity">
    <reaction evidence="5 6">
        <text>dimethylallyl phosphate + FMNH2 = prenylated FMNH2 + phosphate</text>
        <dbReference type="Rhea" id="RHEA:37743"/>
        <dbReference type="ChEBI" id="CHEBI:43474"/>
        <dbReference type="ChEBI" id="CHEBI:57618"/>
        <dbReference type="ChEBI" id="CHEBI:87467"/>
        <dbReference type="ChEBI" id="CHEBI:88052"/>
        <dbReference type="EC" id="2.5.1.129"/>
    </reaction>
</comment>
<feature type="binding site" evidence="6">
    <location>
        <begin position="9"/>
        <end position="11"/>
    </location>
    <ligand>
        <name>FMN</name>
        <dbReference type="ChEBI" id="CHEBI:58210"/>
    </ligand>
</feature>
<dbReference type="FunFam" id="3.40.50.1950:FF:000001">
    <property type="entry name" value="Flavin prenyltransferase UbiX"/>
    <property type="match status" value="1"/>
</dbReference>
<comment type="function">
    <text evidence="6">Involved in the non-oxidative decarboxylation and detoxification of phenolic derivatives. Flavin prenyltransferase that catalyzes the synthesis of the prenylated FMN cofactor (prenyl-FMN) for phenolic acid decarboxylase.</text>
</comment>
<feature type="domain" description="Flavoprotein" evidence="7">
    <location>
        <begin position="1"/>
        <end position="171"/>
    </location>
</feature>
<evidence type="ECO:0000256" key="3">
    <source>
        <dbReference type="ARBA" id="ARBA00022643"/>
    </source>
</evidence>
<evidence type="ECO:0000256" key="2">
    <source>
        <dbReference type="ARBA" id="ARBA00022630"/>
    </source>
</evidence>
<dbReference type="Gene3D" id="3.40.50.1950">
    <property type="entry name" value="Flavin prenyltransferase-like"/>
    <property type="match status" value="1"/>
</dbReference>
<comment type="similarity">
    <text evidence="6">Belongs to the UbiX/PAD1 family. YclB subfamily.</text>
</comment>
<dbReference type="InterPro" id="IPR004507">
    <property type="entry name" value="UbiX-like"/>
</dbReference>
<dbReference type="SUPFAM" id="SSF52507">
    <property type="entry name" value="Homo-oligomeric flavin-containing Cys decarboxylases, HFCD"/>
    <property type="match status" value="1"/>
</dbReference>
<accession>A0A367FKD7</accession>
<dbReference type="InterPro" id="IPR003382">
    <property type="entry name" value="Flavoprotein"/>
</dbReference>
<keyword evidence="2 6" id="KW-0285">Flavoprotein</keyword>
<keyword evidence="3 6" id="KW-0288">FMN</keyword>
<evidence type="ECO:0000259" key="7">
    <source>
        <dbReference type="Pfam" id="PF02441"/>
    </source>
</evidence>
<organism evidence="8 9">
    <name type="scientific">Sphaerisporangium album</name>
    <dbReference type="NCBI Taxonomy" id="509200"/>
    <lineage>
        <taxon>Bacteria</taxon>
        <taxon>Bacillati</taxon>
        <taxon>Actinomycetota</taxon>
        <taxon>Actinomycetes</taxon>
        <taxon>Streptosporangiales</taxon>
        <taxon>Streptosporangiaceae</taxon>
        <taxon>Sphaerisporangium</taxon>
    </lineage>
</organism>
<dbReference type="NCBIfam" id="NF004685">
    <property type="entry name" value="PRK06029.1"/>
    <property type="match status" value="1"/>
</dbReference>
<dbReference type="OrthoDB" id="9781577at2"/>
<comment type="subunit">
    <text evidence="6">Homododecamer.</text>
</comment>
<dbReference type="GO" id="GO:0009636">
    <property type="term" value="P:response to toxic substance"/>
    <property type="evidence" value="ECO:0007669"/>
    <property type="project" value="UniProtKB-KW"/>
</dbReference>
<dbReference type="EC" id="2.5.1.129" evidence="6"/>
<dbReference type="Proteomes" id="UP000253094">
    <property type="component" value="Unassembled WGS sequence"/>
</dbReference>
<keyword evidence="4 6" id="KW-0808">Transferase</keyword>
<dbReference type="Pfam" id="PF02441">
    <property type="entry name" value="Flavoprotein"/>
    <property type="match status" value="1"/>
</dbReference>
<sequence>MRLVVAMTGATGAIIGIRLLAVLRELSVETHLVVSRWARATIAEETAYTVREVIGLASVSHAPEDLSAPISSGSFRTEGMIVVPCSMKTVAGIRIGYADNLVGRAADVTLKERRPLVLVARETPLSTIHLENLLDLSRMGATVLPPVPAFYNHPSSVTDVVEHIVGRALDQWGLALPTLRRWEGPRKHGHARERHAVAVPAEDGLAARA</sequence>
<evidence type="ECO:0000256" key="4">
    <source>
        <dbReference type="ARBA" id="ARBA00022679"/>
    </source>
</evidence>
<evidence type="ECO:0000313" key="9">
    <source>
        <dbReference type="Proteomes" id="UP000253094"/>
    </source>
</evidence>
<evidence type="ECO:0000256" key="5">
    <source>
        <dbReference type="ARBA" id="ARBA00050612"/>
    </source>
</evidence>
<keyword evidence="6" id="KW-0058">Aromatic hydrocarbons catabolism</keyword>